<sequence length="103" mass="10953">MGGFVVRSLPRRPPEPFVAAFFLFFTFSAFPRLSPCFLSPFLPPPLARASKRFTVRRDEDVGIIGGQGEDGGSRGLLKLAHVSQGISDDLVGGGSAMGVADEV</sequence>
<name>A0A0M8ZZ93_9HYME</name>
<organism evidence="1 2">
    <name type="scientific">Melipona quadrifasciata</name>
    <dbReference type="NCBI Taxonomy" id="166423"/>
    <lineage>
        <taxon>Eukaryota</taxon>
        <taxon>Metazoa</taxon>
        <taxon>Ecdysozoa</taxon>
        <taxon>Arthropoda</taxon>
        <taxon>Hexapoda</taxon>
        <taxon>Insecta</taxon>
        <taxon>Pterygota</taxon>
        <taxon>Neoptera</taxon>
        <taxon>Endopterygota</taxon>
        <taxon>Hymenoptera</taxon>
        <taxon>Apocrita</taxon>
        <taxon>Aculeata</taxon>
        <taxon>Apoidea</taxon>
        <taxon>Anthophila</taxon>
        <taxon>Apidae</taxon>
        <taxon>Melipona</taxon>
    </lineage>
</organism>
<dbReference type="AlphaFoldDB" id="A0A0M8ZZ93"/>
<protein>
    <submittedName>
        <fullName evidence="1">Uncharacterized protein</fullName>
    </submittedName>
</protein>
<reference evidence="1 2" key="1">
    <citation type="submission" date="2015-07" db="EMBL/GenBank/DDBJ databases">
        <title>The genome of Melipona quadrifasciata.</title>
        <authorList>
            <person name="Pan H."/>
            <person name="Kapheim K."/>
        </authorList>
    </citation>
    <scope>NUCLEOTIDE SEQUENCE [LARGE SCALE GENOMIC DNA]</scope>
    <source>
        <strain evidence="1">0111107301</strain>
        <tissue evidence="1">Whole body</tissue>
    </source>
</reference>
<proteinExistence type="predicted"/>
<gene>
    <name evidence="1" type="ORF">WN51_14225</name>
</gene>
<accession>A0A0M8ZZ93</accession>
<keyword evidence="2" id="KW-1185">Reference proteome</keyword>
<evidence type="ECO:0000313" key="1">
    <source>
        <dbReference type="EMBL" id="KOX74145.1"/>
    </source>
</evidence>
<dbReference type="Proteomes" id="UP000053105">
    <property type="component" value="Unassembled WGS sequence"/>
</dbReference>
<dbReference type="EMBL" id="KQ435794">
    <property type="protein sequence ID" value="KOX74145.1"/>
    <property type="molecule type" value="Genomic_DNA"/>
</dbReference>
<evidence type="ECO:0000313" key="2">
    <source>
        <dbReference type="Proteomes" id="UP000053105"/>
    </source>
</evidence>